<sequence>MKAKDSIHVARCLNRLKEKYKLNATEVKQLKDLEECEVTSIAFTENGGFDRRNGEFYPEDRECNYKIRIKYREKDTDPEKILVLMPVYELQNIRKPILNRTPLSR</sequence>
<dbReference type="EMBL" id="BMIX01000010">
    <property type="protein sequence ID" value="GGG44928.1"/>
    <property type="molecule type" value="Genomic_DNA"/>
</dbReference>
<evidence type="ECO:0000313" key="2">
    <source>
        <dbReference type="Proteomes" id="UP000605733"/>
    </source>
</evidence>
<name>A0ABQ1WT74_9FLAO</name>
<comment type="caution">
    <text evidence="1">The sequence shown here is derived from an EMBL/GenBank/DDBJ whole genome shotgun (WGS) entry which is preliminary data.</text>
</comment>
<dbReference type="RefSeq" id="WP_011709555.1">
    <property type="nucleotide sequence ID" value="NZ_BMIX01000010.1"/>
</dbReference>
<keyword evidence="2" id="KW-1185">Reference proteome</keyword>
<protein>
    <submittedName>
        <fullName evidence="1">Uncharacterized protein</fullName>
    </submittedName>
</protein>
<evidence type="ECO:0000313" key="1">
    <source>
        <dbReference type="EMBL" id="GGG44928.1"/>
    </source>
</evidence>
<reference evidence="2" key="1">
    <citation type="journal article" date="2019" name="Int. J. Syst. Evol. Microbiol.">
        <title>The Global Catalogue of Microorganisms (GCM) 10K type strain sequencing project: providing services to taxonomists for standard genome sequencing and annotation.</title>
        <authorList>
            <consortium name="The Broad Institute Genomics Platform"/>
            <consortium name="The Broad Institute Genome Sequencing Center for Infectious Disease"/>
            <person name="Wu L."/>
            <person name="Ma J."/>
        </authorList>
    </citation>
    <scope>NUCLEOTIDE SEQUENCE [LARGE SCALE GENOMIC DNA]</scope>
    <source>
        <strain evidence="2">CGMCC 1.15422</strain>
    </source>
</reference>
<dbReference type="Proteomes" id="UP000605733">
    <property type="component" value="Unassembled WGS sequence"/>
</dbReference>
<organism evidence="1 2">
    <name type="scientific">Christiangramia forsetii</name>
    <dbReference type="NCBI Taxonomy" id="411153"/>
    <lineage>
        <taxon>Bacteria</taxon>
        <taxon>Pseudomonadati</taxon>
        <taxon>Bacteroidota</taxon>
        <taxon>Flavobacteriia</taxon>
        <taxon>Flavobacteriales</taxon>
        <taxon>Flavobacteriaceae</taxon>
        <taxon>Christiangramia</taxon>
    </lineage>
</organism>
<proteinExistence type="predicted"/>
<gene>
    <name evidence="1" type="ORF">GCM10011532_31100</name>
</gene>
<accession>A0ABQ1WT74</accession>